<evidence type="ECO:0000256" key="2">
    <source>
        <dbReference type="ARBA" id="ARBA00007487"/>
    </source>
</evidence>
<protein>
    <recommendedName>
        <fullName evidence="3 8">Corrinoid adenosyltransferase</fullName>
        <ecNumber evidence="3 8">2.5.1.17</ecNumber>
    </recommendedName>
    <alternativeName>
        <fullName evidence="8">Cob(II)alamin adenosyltransferase</fullName>
    </alternativeName>
    <alternativeName>
        <fullName evidence="8">Cob(II)yrinic acid a,c-diamide adenosyltransferase</fullName>
    </alternativeName>
</protein>
<keyword evidence="11" id="KW-1185">Reference proteome</keyword>
<dbReference type="NCBIfam" id="TIGR00708">
    <property type="entry name" value="cobA"/>
    <property type="match status" value="1"/>
</dbReference>
<feature type="domain" description="Cob(I)alamin adenosyltransferase N-terminal" evidence="9">
    <location>
        <begin position="19"/>
        <end position="37"/>
    </location>
</feature>
<gene>
    <name evidence="10" type="primary">cobO</name>
    <name evidence="10" type="ORF">KDM87_08815</name>
</gene>
<comment type="catalytic activity">
    <reaction evidence="6 8">
        <text>2 cob(II)yrinate a,c diamide + reduced [electron-transfer flavoprotein] + 2 ATP = 2 adenosylcob(III)yrinate a,c-diamide + 2 triphosphate + oxidized [electron-transfer flavoprotein] + 3 H(+)</text>
        <dbReference type="Rhea" id="RHEA:11528"/>
        <dbReference type="Rhea" id="RHEA-COMP:10685"/>
        <dbReference type="Rhea" id="RHEA-COMP:10686"/>
        <dbReference type="ChEBI" id="CHEBI:15378"/>
        <dbReference type="ChEBI" id="CHEBI:18036"/>
        <dbReference type="ChEBI" id="CHEBI:30616"/>
        <dbReference type="ChEBI" id="CHEBI:57692"/>
        <dbReference type="ChEBI" id="CHEBI:58307"/>
        <dbReference type="ChEBI" id="CHEBI:58503"/>
        <dbReference type="ChEBI" id="CHEBI:58537"/>
        <dbReference type="EC" id="2.5.1.17"/>
    </reaction>
</comment>
<comment type="similarity">
    <text evidence="2 8">Belongs to the Cob(I)alamin adenosyltransferase family.</text>
</comment>
<evidence type="ECO:0000256" key="6">
    <source>
        <dbReference type="ARBA" id="ARBA00048555"/>
    </source>
</evidence>
<comment type="function">
    <text evidence="5 8">Required for both de novo synthesis of the corrin ring for the assimilation of exogenous corrinoids. Participates in the adenosylation of a variety of incomplete and complete corrinoids.</text>
</comment>
<accession>A0ABS5H2U8</accession>
<evidence type="ECO:0000256" key="5">
    <source>
        <dbReference type="ARBA" id="ARBA00024929"/>
    </source>
</evidence>
<keyword evidence="8" id="KW-0169">Cobalamin biosynthesis</keyword>
<dbReference type="GO" id="GO:0008817">
    <property type="term" value="F:corrinoid adenosyltransferase activity"/>
    <property type="evidence" value="ECO:0007669"/>
    <property type="project" value="UniProtKB-EC"/>
</dbReference>
<evidence type="ECO:0000313" key="11">
    <source>
        <dbReference type="Proteomes" id="UP000682982"/>
    </source>
</evidence>
<comment type="catalytic activity">
    <reaction evidence="7 8">
        <text>2 cob(II)alamin + reduced [electron-transfer flavoprotein] + 2 ATP = 2 adenosylcob(III)alamin + 2 triphosphate + oxidized [electron-transfer flavoprotein] + 3 H(+)</text>
        <dbReference type="Rhea" id="RHEA:28671"/>
        <dbReference type="Rhea" id="RHEA-COMP:10685"/>
        <dbReference type="Rhea" id="RHEA-COMP:10686"/>
        <dbReference type="ChEBI" id="CHEBI:15378"/>
        <dbReference type="ChEBI" id="CHEBI:16304"/>
        <dbReference type="ChEBI" id="CHEBI:18036"/>
        <dbReference type="ChEBI" id="CHEBI:18408"/>
        <dbReference type="ChEBI" id="CHEBI:30616"/>
        <dbReference type="ChEBI" id="CHEBI:57692"/>
        <dbReference type="ChEBI" id="CHEBI:58307"/>
        <dbReference type="EC" id="2.5.1.17"/>
    </reaction>
</comment>
<dbReference type="RefSeq" id="WP_212678746.1">
    <property type="nucleotide sequence ID" value="NZ_JAGSPK010000003.1"/>
</dbReference>
<dbReference type="PANTHER" id="PTHR46638">
    <property type="entry name" value="CORRINOID ADENOSYLTRANSFERASE"/>
    <property type="match status" value="1"/>
</dbReference>
<organism evidence="10 11">
    <name type="scientific">Undibacterium rivi</name>
    <dbReference type="NCBI Taxonomy" id="2828729"/>
    <lineage>
        <taxon>Bacteria</taxon>
        <taxon>Pseudomonadati</taxon>
        <taxon>Pseudomonadota</taxon>
        <taxon>Betaproteobacteria</taxon>
        <taxon>Burkholderiales</taxon>
        <taxon>Oxalobacteraceae</taxon>
        <taxon>Undibacterium</taxon>
    </lineage>
</organism>
<dbReference type="PANTHER" id="PTHR46638:SF1">
    <property type="entry name" value="CORRINOID ADENOSYLTRANSFERASE"/>
    <property type="match status" value="1"/>
</dbReference>
<evidence type="ECO:0000313" key="10">
    <source>
        <dbReference type="EMBL" id="MBR7792692.1"/>
    </source>
</evidence>
<dbReference type="Gene3D" id="3.40.50.300">
    <property type="entry name" value="P-loop containing nucleotide triphosphate hydrolases"/>
    <property type="match status" value="1"/>
</dbReference>
<dbReference type="EMBL" id="JAGSPK010000003">
    <property type="protein sequence ID" value="MBR7792692.1"/>
    <property type="molecule type" value="Genomic_DNA"/>
</dbReference>
<keyword evidence="8 10" id="KW-0808">Transferase</keyword>
<dbReference type="NCBIfam" id="NF004637">
    <property type="entry name" value="PRK05986.1"/>
    <property type="match status" value="1"/>
</dbReference>
<dbReference type="SUPFAM" id="SSF52540">
    <property type="entry name" value="P-loop containing nucleoside triphosphate hydrolases"/>
    <property type="match status" value="1"/>
</dbReference>
<name>A0ABS5H2U8_9BURK</name>
<dbReference type="InterPro" id="IPR003724">
    <property type="entry name" value="CblAdoTrfase_CobA"/>
</dbReference>
<comment type="subcellular location">
    <subcellularLocation>
        <location evidence="8">Cytoplasm</location>
    </subcellularLocation>
</comment>
<dbReference type="Proteomes" id="UP000682982">
    <property type="component" value="Unassembled WGS sequence"/>
</dbReference>
<comment type="caution">
    <text evidence="10">The sequence shown here is derived from an EMBL/GenBank/DDBJ whole genome shotgun (WGS) entry which is preliminary data.</text>
</comment>
<comment type="pathway">
    <text evidence="1 8">Cofactor biosynthesis; adenosylcobalamin biosynthesis; adenosylcobalamin from cob(II)yrinate a,c-diamide: step 2/7.</text>
</comment>
<evidence type="ECO:0000259" key="9">
    <source>
        <dbReference type="Pfam" id="PF12557"/>
    </source>
</evidence>
<dbReference type="InterPro" id="IPR027417">
    <property type="entry name" value="P-loop_NTPase"/>
</dbReference>
<dbReference type="InterPro" id="IPR025826">
    <property type="entry name" value="Co_AT_N_dom"/>
</dbReference>
<evidence type="ECO:0000256" key="3">
    <source>
        <dbReference type="ARBA" id="ARBA00012454"/>
    </source>
</evidence>
<evidence type="ECO:0000256" key="4">
    <source>
        <dbReference type="ARBA" id="ARBA00023244"/>
    </source>
</evidence>
<proteinExistence type="inferred from homology"/>
<sequence length="214" mass="23811">MSETPTTTIASAIDSDNINTRHQRRMERKKALMDEKIQQAQRTTGVLLIHTGNGKGKSSSAFGMVMRALGHGMKVGVVQFIKGAMSTGEEIFLRRFPDEVEFYAMGEGYTWETQNRDRDIEKATAAWAQAKKFLRDPNIGLVVFDELNIALKYHYLDLDTVIADLDARPEMQHVVVTGRGALPELIAIADTVTEMSVVKHAFKDGIVAQAGVEW</sequence>
<keyword evidence="8" id="KW-0067">ATP-binding</keyword>
<evidence type="ECO:0000256" key="1">
    <source>
        <dbReference type="ARBA" id="ARBA00005121"/>
    </source>
</evidence>
<dbReference type="Pfam" id="PF12557">
    <property type="entry name" value="Co_AT_N"/>
    <property type="match status" value="1"/>
</dbReference>
<dbReference type="EC" id="2.5.1.17" evidence="3 8"/>
<keyword evidence="4 8" id="KW-0627">Porphyrin biosynthesis</keyword>
<reference evidence="10 11" key="1">
    <citation type="submission" date="2021-04" db="EMBL/GenBank/DDBJ databases">
        <title>novel species isolated from subtropical streams in China.</title>
        <authorList>
            <person name="Lu H."/>
        </authorList>
    </citation>
    <scope>NUCLEOTIDE SEQUENCE [LARGE SCALE GENOMIC DNA]</scope>
    <source>
        <strain evidence="10 11">FT147W</strain>
    </source>
</reference>
<keyword evidence="8" id="KW-0963">Cytoplasm</keyword>
<dbReference type="PIRSF" id="PIRSF015617">
    <property type="entry name" value="Adensltrnsf_CobA"/>
    <property type="match status" value="1"/>
</dbReference>
<dbReference type="CDD" id="cd00561">
    <property type="entry name" value="CobA_ACA"/>
    <property type="match status" value="1"/>
</dbReference>
<keyword evidence="8" id="KW-0547">Nucleotide-binding</keyword>
<evidence type="ECO:0000256" key="7">
    <source>
        <dbReference type="ARBA" id="ARBA00048692"/>
    </source>
</evidence>
<dbReference type="Pfam" id="PF02572">
    <property type="entry name" value="CobA_CobO_BtuR"/>
    <property type="match status" value="1"/>
</dbReference>
<evidence type="ECO:0000256" key="8">
    <source>
        <dbReference type="PIRNR" id="PIRNR015617"/>
    </source>
</evidence>